<evidence type="ECO:0000313" key="2">
    <source>
        <dbReference type="Proteomes" id="UP000005496"/>
    </source>
</evidence>
<evidence type="ECO:0000313" key="1">
    <source>
        <dbReference type="EMBL" id="EFI36015.1"/>
    </source>
</evidence>
<dbReference type="InterPro" id="IPR011990">
    <property type="entry name" value="TPR-like_helical_dom_sf"/>
</dbReference>
<dbReference type="Gene3D" id="3.40.50.2300">
    <property type="match status" value="1"/>
</dbReference>
<keyword evidence="2" id="KW-1185">Reference proteome</keyword>
<dbReference type="InterPro" id="IPR028082">
    <property type="entry name" value="Peripla_BP_I"/>
</dbReference>
<dbReference type="EMBL" id="ACJN02000001">
    <property type="protein sequence ID" value="EFI36015.1"/>
    <property type="molecule type" value="Genomic_DNA"/>
</dbReference>
<dbReference type="Proteomes" id="UP000005496">
    <property type="component" value="Unassembled WGS sequence"/>
</dbReference>
<proteinExistence type="predicted"/>
<gene>
    <name evidence="1" type="ORF">Dthio_PD3457</name>
</gene>
<dbReference type="SUPFAM" id="SSF53822">
    <property type="entry name" value="Periplasmic binding protein-like I"/>
    <property type="match status" value="1"/>
</dbReference>
<sequence length="694" mass="81080">MRSLPFSDVVPKGPLFLRRVAEKTQYLFSKQTPSFSKYIYLYLSGLITMHKTRFIIALLLLFFIAACAEKKVVTDPPRPDLQQRAAQAWEAEDHPAAQDLYSQLLEEFELEEDHEIMAWKRLAVSAGENRDYRQSMQALEKWAQMDPEAADKWKWHHYYSMALKETETEQKYVRYLQNLYRDESRPVELRLKTALTLAEHHLESQRYPEGMDVLRDIRQFAYTDEQKVWIEEAGSRLFLKMDLEELEKAAEFMDREKKLHFPDNLFWWSYFHARLQDDNDQWESLRPGMIEIARQSELVYRTPFNKVLEKWEEKLGKPTPVMALLLPLSDSYSSVGWKVMRGAGQAHWDLLSNGLDVRVKTINTNNPGWIEELKKLQNVSLAGGPLSGEAWEKIREADLHREMVFLTFLPTMEEEGSQGWRFFSSAGDQVRALLKIGTQEMDIENFAVMYPEEDFGRSYAETFWEKARDMDAQVQGIQSYPTDDHASWNRIVSSFLDITDPNDPFLDPDPGFEAVFIPDTLSRAQGLIPQFFYFNVDHLVFMGPMLWYQGYSPGTLEQQFFSLALSCGAWNSHNPSPPARQLSEGLEDSLQGEADFWVALGYDFVRFASRLGNMPSPENNDEVNRILSGNEFDSWSMAPINWDDEGKASQDLFVFRMDRHELQPVEPEAMKWTIESRKQRRAMWLERLREQERE</sequence>
<comment type="caution">
    <text evidence="1">The sequence shown here is derived from an EMBL/GenBank/DDBJ whole genome shotgun (WGS) entry which is preliminary data.</text>
</comment>
<evidence type="ECO:0008006" key="3">
    <source>
        <dbReference type="Google" id="ProtNLM"/>
    </source>
</evidence>
<organism evidence="1 2">
    <name type="scientific">Desulfonatronospira thiodismutans ASO3-1</name>
    <dbReference type="NCBI Taxonomy" id="555779"/>
    <lineage>
        <taxon>Bacteria</taxon>
        <taxon>Pseudomonadati</taxon>
        <taxon>Thermodesulfobacteriota</taxon>
        <taxon>Desulfovibrionia</taxon>
        <taxon>Desulfovibrionales</taxon>
        <taxon>Desulfonatronovibrionaceae</taxon>
        <taxon>Desulfonatronospira</taxon>
    </lineage>
</organism>
<dbReference type="eggNOG" id="COG0683">
    <property type="taxonomic scope" value="Bacteria"/>
</dbReference>
<name>D6SMV4_9BACT</name>
<accession>D6SMV4</accession>
<dbReference type="AlphaFoldDB" id="D6SMV4"/>
<dbReference type="Gene3D" id="1.25.40.10">
    <property type="entry name" value="Tetratricopeptide repeat domain"/>
    <property type="match status" value="1"/>
</dbReference>
<protein>
    <recommendedName>
        <fullName evidence="3">Leucine-binding protein domain-containing protein</fullName>
    </recommendedName>
</protein>
<reference evidence="1" key="1">
    <citation type="submission" date="2010-05" db="EMBL/GenBank/DDBJ databases">
        <title>The draft genome of Desulfonatronospira thiodismutans ASO3-1.</title>
        <authorList>
            <consortium name="US DOE Joint Genome Institute (JGI-PGF)"/>
            <person name="Lucas S."/>
            <person name="Copeland A."/>
            <person name="Lapidus A."/>
            <person name="Cheng J.-F."/>
            <person name="Bruce D."/>
            <person name="Goodwin L."/>
            <person name="Pitluck S."/>
            <person name="Chertkov O."/>
            <person name="Brettin T."/>
            <person name="Detter J.C."/>
            <person name="Han C."/>
            <person name="Land M.L."/>
            <person name="Hauser L."/>
            <person name="Kyrpides N."/>
            <person name="Mikhailova N."/>
            <person name="Muyzer G."/>
            <person name="Woyke T."/>
        </authorList>
    </citation>
    <scope>NUCLEOTIDE SEQUENCE [LARGE SCALE GENOMIC DNA]</scope>
    <source>
        <strain evidence="1">ASO3-1</strain>
    </source>
</reference>